<dbReference type="Proteomes" id="UP000789831">
    <property type="component" value="Unassembled WGS sequence"/>
</dbReference>
<keyword evidence="2" id="KW-1185">Reference proteome</keyword>
<gene>
    <name evidence="1" type="ORF">AGERDE_LOCUS12296</name>
</gene>
<organism evidence="1 2">
    <name type="scientific">Ambispora gerdemannii</name>
    <dbReference type="NCBI Taxonomy" id="144530"/>
    <lineage>
        <taxon>Eukaryota</taxon>
        <taxon>Fungi</taxon>
        <taxon>Fungi incertae sedis</taxon>
        <taxon>Mucoromycota</taxon>
        <taxon>Glomeromycotina</taxon>
        <taxon>Glomeromycetes</taxon>
        <taxon>Archaeosporales</taxon>
        <taxon>Ambisporaceae</taxon>
        <taxon>Ambispora</taxon>
    </lineage>
</organism>
<sequence length="97" mass="11080">QIESNINAPDVIFPRHNFFAREPPQTAVIERYQYQQISERSQESLDHHPIILPLPTIHALTFSHTSTPSSRFALSSHHQNLHHFPHVNIIALTVAST</sequence>
<dbReference type="EMBL" id="CAJVPL010007899">
    <property type="protein sequence ID" value="CAG8671899.1"/>
    <property type="molecule type" value="Genomic_DNA"/>
</dbReference>
<name>A0A9N9HAI9_9GLOM</name>
<evidence type="ECO:0000313" key="1">
    <source>
        <dbReference type="EMBL" id="CAG8671899.1"/>
    </source>
</evidence>
<reference evidence="1" key="1">
    <citation type="submission" date="2021-06" db="EMBL/GenBank/DDBJ databases">
        <authorList>
            <person name="Kallberg Y."/>
            <person name="Tangrot J."/>
            <person name="Rosling A."/>
        </authorList>
    </citation>
    <scope>NUCLEOTIDE SEQUENCE</scope>
    <source>
        <strain evidence="1">MT106</strain>
    </source>
</reference>
<dbReference type="AlphaFoldDB" id="A0A9N9HAI9"/>
<accession>A0A9N9HAI9</accession>
<proteinExistence type="predicted"/>
<protein>
    <submittedName>
        <fullName evidence="1">340_t:CDS:1</fullName>
    </submittedName>
</protein>
<evidence type="ECO:0000313" key="2">
    <source>
        <dbReference type="Proteomes" id="UP000789831"/>
    </source>
</evidence>
<comment type="caution">
    <text evidence="1">The sequence shown here is derived from an EMBL/GenBank/DDBJ whole genome shotgun (WGS) entry which is preliminary data.</text>
</comment>
<feature type="non-terminal residue" evidence="1">
    <location>
        <position position="1"/>
    </location>
</feature>